<dbReference type="RefSeq" id="XP_046043344.1">
    <property type="nucleotide sequence ID" value="XM_046194086.1"/>
</dbReference>
<proteinExistence type="predicted"/>
<keyword evidence="2" id="KW-1185">Reference proteome</keyword>
<evidence type="ECO:0000313" key="1">
    <source>
        <dbReference type="EMBL" id="KAH7231235.1"/>
    </source>
</evidence>
<reference evidence="1" key="1">
    <citation type="journal article" date="2021" name="Nat. Commun.">
        <title>Genetic determinants of endophytism in the Arabidopsis root mycobiome.</title>
        <authorList>
            <person name="Mesny F."/>
            <person name="Miyauchi S."/>
            <person name="Thiergart T."/>
            <person name="Pickel B."/>
            <person name="Atanasova L."/>
            <person name="Karlsson M."/>
            <person name="Huettel B."/>
            <person name="Barry K.W."/>
            <person name="Haridas S."/>
            <person name="Chen C."/>
            <person name="Bauer D."/>
            <person name="Andreopoulos W."/>
            <person name="Pangilinan J."/>
            <person name="LaButti K."/>
            <person name="Riley R."/>
            <person name="Lipzen A."/>
            <person name="Clum A."/>
            <person name="Drula E."/>
            <person name="Henrissat B."/>
            <person name="Kohler A."/>
            <person name="Grigoriev I.V."/>
            <person name="Martin F.M."/>
            <person name="Hacquard S."/>
        </authorList>
    </citation>
    <scope>NUCLEOTIDE SEQUENCE</scope>
    <source>
        <strain evidence="1">MPI-CAGE-AT-0023</strain>
    </source>
</reference>
<dbReference type="EMBL" id="JAGMUX010000021">
    <property type="protein sequence ID" value="KAH7231235.1"/>
    <property type="molecule type" value="Genomic_DNA"/>
</dbReference>
<dbReference type="AlphaFoldDB" id="A0A9P9G0Y4"/>
<dbReference type="GeneID" id="70224040"/>
<sequence length="51" mass="5688">MTTYSFIRRTACIILLGSQNWSKDRSFQGAPSPVMIPGILTGVEKSIRDPF</sequence>
<gene>
    <name evidence="1" type="ORF">BKA55DRAFT_582023</name>
</gene>
<protein>
    <submittedName>
        <fullName evidence="1">Uncharacterized protein</fullName>
    </submittedName>
</protein>
<comment type="caution">
    <text evidence="1">The sequence shown here is derived from an EMBL/GenBank/DDBJ whole genome shotgun (WGS) entry which is preliminary data.</text>
</comment>
<name>A0A9P9G0Y4_FUSRE</name>
<evidence type="ECO:0000313" key="2">
    <source>
        <dbReference type="Proteomes" id="UP000720189"/>
    </source>
</evidence>
<accession>A0A9P9G0Y4</accession>
<dbReference type="Proteomes" id="UP000720189">
    <property type="component" value="Unassembled WGS sequence"/>
</dbReference>
<organism evidence="1 2">
    <name type="scientific">Fusarium redolens</name>
    <dbReference type="NCBI Taxonomy" id="48865"/>
    <lineage>
        <taxon>Eukaryota</taxon>
        <taxon>Fungi</taxon>
        <taxon>Dikarya</taxon>
        <taxon>Ascomycota</taxon>
        <taxon>Pezizomycotina</taxon>
        <taxon>Sordariomycetes</taxon>
        <taxon>Hypocreomycetidae</taxon>
        <taxon>Hypocreales</taxon>
        <taxon>Nectriaceae</taxon>
        <taxon>Fusarium</taxon>
        <taxon>Fusarium redolens species complex</taxon>
    </lineage>
</organism>